<name>A0A4D4LY94_STRAX</name>
<dbReference type="PROSITE" id="PS50949">
    <property type="entry name" value="HTH_GNTR"/>
    <property type="match status" value="1"/>
</dbReference>
<dbReference type="EMBL" id="BJHX01000001">
    <property type="protein sequence ID" value="GDY65654.1"/>
    <property type="molecule type" value="Genomic_DNA"/>
</dbReference>
<dbReference type="SUPFAM" id="SSF46785">
    <property type="entry name" value="Winged helix' DNA-binding domain"/>
    <property type="match status" value="1"/>
</dbReference>
<dbReference type="RefSeq" id="WP_237528900.1">
    <property type="nucleotide sequence ID" value="NZ_BJHZ01000001.1"/>
</dbReference>
<evidence type="ECO:0000313" key="7">
    <source>
        <dbReference type="Proteomes" id="UP000299211"/>
    </source>
</evidence>
<evidence type="ECO:0000259" key="4">
    <source>
        <dbReference type="PROSITE" id="PS50949"/>
    </source>
</evidence>
<dbReference type="AlphaFoldDB" id="A0A4D4LY94"/>
<proteinExistence type="predicted"/>
<dbReference type="Pfam" id="PF07702">
    <property type="entry name" value="UTRA"/>
    <property type="match status" value="1"/>
</dbReference>
<dbReference type="STRING" id="33903.AQJ43_23835"/>
<organism evidence="5 8">
    <name type="scientific">Streptomyces avermitilis</name>
    <dbReference type="NCBI Taxonomy" id="33903"/>
    <lineage>
        <taxon>Bacteria</taxon>
        <taxon>Bacillati</taxon>
        <taxon>Actinomycetota</taxon>
        <taxon>Actinomycetes</taxon>
        <taxon>Kitasatosporales</taxon>
        <taxon>Streptomycetaceae</taxon>
        <taxon>Streptomyces</taxon>
    </lineage>
</organism>
<evidence type="ECO:0000313" key="5">
    <source>
        <dbReference type="EMBL" id="GDY65654.1"/>
    </source>
</evidence>
<dbReference type="GO" id="GO:0003677">
    <property type="term" value="F:DNA binding"/>
    <property type="evidence" value="ECO:0007669"/>
    <property type="project" value="UniProtKB-KW"/>
</dbReference>
<keyword evidence="2" id="KW-0238">DNA-binding</keyword>
<dbReference type="GeneID" id="41542589"/>
<gene>
    <name evidence="5" type="ORF">SAV14893_050470</name>
    <name evidence="6" type="ORF">SAV31267_036130</name>
</gene>
<evidence type="ECO:0000313" key="6">
    <source>
        <dbReference type="EMBL" id="GDY74128.1"/>
    </source>
</evidence>
<feature type="domain" description="HTH gntR-type" evidence="4">
    <location>
        <begin position="28"/>
        <end position="96"/>
    </location>
</feature>
<accession>A0A4D4LY94</accession>
<dbReference type="SUPFAM" id="SSF64288">
    <property type="entry name" value="Chorismate lyase-like"/>
    <property type="match status" value="1"/>
</dbReference>
<dbReference type="Gene3D" id="1.10.10.10">
    <property type="entry name" value="Winged helix-like DNA-binding domain superfamily/Winged helix DNA-binding domain"/>
    <property type="match status" value="1"/>
</dbReference>
<dbReference type="InterPro" id="IPR000524">
    <property type="entry name" value="Tscrpt_reg_HTH_GntR"/>
</dbReference>
<evidence type="ECO:0000256" key="3">
    <source>
        <dbReference type="ARBA" id="ARBA00023163"/>
    </source>
</evidence>
<dbReference type="EMBL" id="BJHY01000001">
    <property type="protein sequence ID" value="GDY74128.1"/>
    <property type="molecule type" value="Genomic_DNA"/>
</dbReference>
<comment type="caution">
    <text evidence="5">The sequence shown here is derived from an EMBL/GenBank/DDBJ whole genome shotgun (WGS) entry which is preliminary data.</text>
</comment>
<dbReference type="InterPro" id="IPR036388">
    <property type="entry name" value="WH-like_DNA-bd_sf"/>
</dbReference>
<dbReference type="InterPro" id="IPR028978">
    <property type="entry name" value="Chorismate_lyase_/UTRA_dom_sf"/>
</dbReference>
<dbReference type="SMART" id="SM00345">
    <property type="entry name" value="HTH_GNTR"/>
    <property type="match status" value="1"/>
</dbReference>
<dbReference type="Proteomes" id="UP000302139">
    <property type="component" value="Unassembled WGS sequence"/>
</dbReference>
<keyword evidence="1" id="KW-0805">Transcription regulation</keyword>
<dbReference type="InterPro" id="IPR036390">
    <property type="entry name" value="WH_DNA-bd_sf"/>
</dbReference>
<dbReference type="Pfam" id="PF00392">
    <property type="entry name" value="GntR"/>
    <property type="match status" value="1"/>
</dbReference>
<evidence type="ECO:0000256" key="2">
    <source>
        <dbReference type="ARBA" id="ARBA00023125"/>
    </source>
</evidence>
<sequence>MALVKLNGAICVQQIAAITRNGGVAVERPGYLRIAAELRKRISSGEFGIGDQIPTLPALAEEYGVLETTVRNALALLRNEGLIETRARAGTRVRERPPIHRLTADRYRNKAGVPSTPFTRDQGIGWSEYRLDKKYEQVEATMELAALFECEVGEPLLARHFVFHDNDQPTQMSVSYLRWSDVEGSPVADPIHEPWPGGTQAQLASIGIRVTEITESFTCGMPTDHESKTLKIGSGVPVLRYTRRHIAEDGRIVEVAHPIVRRGDTTVVDFVIKLD</sequence>
<reference evidence="6 7" key="1">
    <citation type="submission" date="2019-04" db="EMBL/GenBank/DDBJ databases">
        <title>Draft genome sequences of Streptomyces avermitilis ATCC 31267.</title>
        <authorList>
            <person name="Komaki H."/>
            <person name="Tamura T."/>
            <person name="Hosoyama A."/>
        </authorList>
    </citation>
    <scope>NUCLEOTIDE SEQUENCE [LARGE SCALE GENOMIC DNA]</scope>
    <source>
        <strain evidence="6 7">ATCC 31267</strain>
    </source>
</reference>
<dbReference type="GO" id="GO:0003700">
    <property type="term" value="F:DNA-binding transcription factor activity"/>
    <property type="evidence" value="ECO:0007669"/>
    <property type="project" value="InterPro"/>
</dbReference>
<dbReference type="Gene3D" id="3.40.1410.10">
    <property type="entry name" value="Chorismate lyase-like"/>
    <property type="match status" value="1"/>
</dbReference>
<dbReference type="InterPro" id="IPR050679">
    <property type="entry name" value="Bact_HTH_transcr_reg"/>
</dbReference>
<dbReference type="PANTHER" id="PTHR44846">
    <property type="entry name" value="MANNOSYL-D-GLYCERATE TRANSPORT/METABOLISM SYSTEM REPRESSOR MNGR-RELATED"/>
    <property type="match status" value="1"/>
</dbReference>
<protein>
    <submittedName>
        <fullName evidence="5">Transcriptional regulator</fullName>
    </submittedName>
</protein>
<dbReference type="CDD" id="cd07377">
    <property type="entry name" value="WHTH_GntR"/>
    <property type="match status" value="1"/>
</dbReference>
<dbReference type="InterPro" id="IPR011663">
    <property type="entry name" value="UTRA"/>
</dbReference>
<evidence type="ECO:0000313" key="8">
    <source>
        <dbReference type="Proteomes" id="UP000302139"/>
    </source>
</evidence>
<evidence type="ECO:0000256" key="1">
    <source>
        <dbReference type="ARBA" id="ARBA00023015"/>
    </source>
</evidence>
<dbReference type="Proteomes" id="UP000299211">
    <property type="component" value="Unassembled WGS sequence"/>
</dbReference>
<keyword evidence="3" id="KW-0804">Transcription</keyword>
<dbReference type="SMART" id="SM00866">
    <property type="entry name" value="UTRA"/>
    <property type="match status" value="1"/>
</dbReference>
<dbReference type="GO" id="GO:0045892">
    <property type="term" value="P:negative regulation of DNA-templated transcription"/>
    <property type="evidence" value="ECO:0007669"/>
    <property type="project" value="TreeGrafter"/>
</dbReference>
<reference evidence="5 8" key="2">
    <citation type="submission" date="2019-04" db="EMBL/GenBank/DDBJ databases">
        <title>Draft genome sequences of Streptomyces avermitilis NBRC 14893.</title>
        <authorList>
            <person name="Komaki H."/>
            <person name="Tamura T."/>
            <person name="Hosoyama A."/>
        </authorList>
    </citation>
    <scope>NUCLEOTIDE SEQUENCE [LARGE SCALE GENOMIC DNA]</scope>
    <source>
        <strain evidence="5 8">NBRC 14893</strain>
    </source>
</reference>
<dbReference type="PANTHER" id="PTHR44846:SF17">
    <property type="entry name" value="GNTR-FAMILY TRANSCRIPTIONAL REGULATOR"/>
    <property type="match status" value="1"/>
</dbReference>